<evidence type="ECO:0000313" key="1">
    <source>
        <dbReference type="EMBL" id="RIV90503.1"/>
    </source>
</evidence>
<sequence length="312" mass="34035">MTTRTLLPAALAQGPHKRLAIGLFAAFALALAAALMAQVAGDRGIPPVASSTDIEVHGIEVNVSGDNPEDARSKGWLEATRKAWKKIEGPELPDARLESLVSAIVVEEEDIGPRRYIARLGVIFDRQRAGPLLGGGGNRARSAPMLLMPVMMSGGTATTFETRTQWQRAWAEYQFGSSAIDYVRPVGSGSDSLLLTYGQTGRRSRAWWNNLLDQFGAADVLIPIARLRHEWPGGPVVGTFTARYGPDDRYLEEFTMRADSEADVPRMLVRAVEQFNAIYTRALAAGALRPDPTLEMDGFEMTPEIRALLDEA</sequence>
<gene>
    <name evidence="1" type="ORF">D2V17_04420</name>
</gene>
<dbReference type="RefSeq" id="WP_119591916.1">
    <property type="nucleotide sequence ID" value="NZ_QXFM01000038.1"/>
</dbReference>
<accession>A0A3A1PAG4</accession>
<proteinExistence type="predicted"/>
<organism evidence="1 2">
    <name type="scientific">Aurantiacibacter xanthus</name>
    <dbReference type="NCBI Taxonomy" id="1784712"/>
    <lineage>
        <taxon>Bacteria</taxon>
        <taxon>Pseudomonadati</taxon>
        <taxon>Pseudomonadota</taxon>
        <taxon>Alphaproteobacteria</taxon>
        <taxon>Sphingomonadales</taxon>
        <taxon>Erythrobacteraceae</taxon>
        <taxon>Aurantiacibacter</taxon>
    </lineage>
</organism>
<comment type="caution">
    <text evidence="1">The sequence shown here is derived from an EMBL/GenBank/DDBJ whole genome shotgun (WGS) entry which is preliminary data.</text>
</comment>
<dbReference type="AlphaFoldDB" id="A0A3A1PAG4"/>
<evidence type="ECO:0000313" key="2">
    <source>
        <dbReference type="Proteomes" id="UP000265366"/>
    </source>
</evidence>
<protein>
    <submittedName>
        <fullName evidence="1">Heavy-metal-associated domain-containing protein</fullName>
    </submittedName>
</protein>
<feature type="non-terminal residue" evidence="1">
    <location>
        <position position="312"/>
    </location>
</feature>
<dbReference type="EMBL" id="QXFM01000038">
    <property type="protein sequence ID" value="RIV90503.1"/>
    <property type="molecule type" value="Genomic_DNA"/>
</dbReference>
<name>A0A3A1PAG4_9SPHN</name>
<reference evidence="1 2" key="1">
    <citation type="submission" date="2018-08" db="EMBL/GenBank/DDBJ databases">
        <title>Erythrobacter zhengii sp.nov., a bacterium isolated from deep-sea sediment.</title>
        <authorList>
            <person name="Fang C."/>
            <person name="Wu Y.-H."/>
            <person name="Sun C."/>
            <person name="Wang H."/>
            <person name="Cheng H."/>
            <person name="Meng F.-X."/>
            <person name="Wang C.-S."/>
            <person name="Xu X.-W."/>
        </authorList>
    </citation>
    <scope>NUCLEOTIDE SEQUENCE [LARGE SCALE GENOMIC DNA]</scope>
    <source>
        <strain evidence="1 2">CCTCC AB 2015396</strain>
    </source>
</reference>
<keyword evidence="2" id="KW-1185">Reference proteome</keyword>
<dbReference type="OrthoDB" id="7420165at2"/>
<dbReference type="Proteomes" id="UP000265366">
    <property type="component" value="Unassembled WGS sequence"/>
</dbReference>